<gene>
    <name evidence="1" type="ORF">L2740_04675</name>
</gene>
<sequence length="420" mass="47773">MLKEWFWLCKKIKSDQLFAEYQPALQRLLDTGQDPHELDANGRTALGYIFAKPFPSKAAVAWLLNLPQFTVNKEAYLYPYDIDLPAGCFQLTKANNMMDKLDELMPSVWCDTSELAAKQRLAEPYLMLLAKLEAAELTNPFQSNCQYYQQAFADKQQELQQLALLEAQFNELNVGFHMLAAEYDNPFQSRITGAPWLPSATPDIDSANLKQLELIQSDPSLKFVCQINFSELNNTEPDLLNHRLPTAGLLQVYMPQPEDGEEPQGQCQAIYWSDAELQALDWQEATDKVMIGDMFAPSNFGIECRKAGAYPLCWRPYKQLPDDPEQIALALENIGTVIDPELYTDCDYDSGLMPQVSERTQLVFNQDGSCIEQPYLPAEHIAILSYLYCDYGSCIFSIPSKALHGDNSDWQQLRYIFCQD</sequence>
<accession>A0A9X1ZDJ5</accession>
<evidence type="ECO:0000313" key="1">
    <source>
        <dbReference type="EMBL" id="MCL1137842.1"/>
    </source>
</evidence>
<comment type="caution">
    <text evidence="1">The sequence shown here is derived from an EMBL/GenBank/DDBJ whole genome shotgun (WGS) entry which is preliminary data.</text>
</comment>
<dbReference type="InterPro" id="IPR015315">
    <property type="entry name" value="DUF1963"/>
</dbReference>
<dbReference type="InterPro" id="IPR035948">
    <property type="entry name" value="YwqG-like_sf"/>
</dbReference>
<dbReference type="Pfam" id="PF09234">
    <property type="entry name" value="DUF1963"/>
    <property type="match status" value="1"/>
</dbReference>
<dbReference type="Gene3D" id="2.30.320.10">
    <property type="entry name" value="YwqG-like"/>
    <property type="match status" value="1"/>
</dbReference>
<dbReference type="SUPFAM" id="SSF103032">
    <property type="entry name" value="Hypothetical protein YwqG"/>
    <property type="match status" value="1"/>
</dbReference>
<organism evidence="1 2">
    <name type="scientific">Shewanella pneumatophori</name>
    <dbReference type="NCBI Taxonomy" id="314092"/>
    <lineage>
        <taxon>Bacteria</taxon>
        <taxon>Pseudomonadati</taxon>
        <taxon>Pseudomonadota</taxon>
        <taxon>Gammaproteobacteria</taxon>
        <taxon>Alteromonadales</taxon>
        <taxon>Shewanellaceae</taxon>
        <taxon>Shewanella</taxon>
    </lineage>
</organism>
<protein>
    <submittedName>
        <fullName evidence="1">DUF1963 domain-containing protein</fullName>
    </submittedName>
</protein>
<dbReference type="EMBL" id="JAKILB010000002">
    <property type="protein sequence ID" value="MCL1137842.1"/>
    <property type="molecule type" value="Genomic_DNA"/>
</dbReference>
<name>A0A9X1ZDJ5_9GAMM</name>
<dbReference type="Proteomes" id="UP001139293">
    <property type="component" value="Unassembled WGS sequence"/>
</dbReference>
<dbReference type="AlphaFoldDB" id="A0A9X1ZDJ5"/>
<evidence type="ECO:0000313" key="2">
    <source>
        <dbReference type="Proteomes" id="UP001139293"/>
    </source>
</evidence>
<dbReference type="RefSeq" id="WP_248948956.1">
    <property type="nucleotide sequence ID" value="NZ_JAKILB010000002.1"/>
</dbReference>
<proteinExistence type="predicted"/>
<keyword evidence="2" id="KW-1185">Reference proteome</keyword>
<reference evidence="1" key="1">
    <citation type="submission" date="2022-01" db="EMBL/GenBank/DDBJ databases">
        <title>Whole genome-based taxonomy of the Shewanellaceae.</title>
        <authorList>
            <person name="Martin-Rodriguez A.J."/>
        </authorList>
    </citation>
    <scope>NUCLEOTIDE SEQUENCE</scope>
    <source>
        <strain evidence="1">KCTC 23973</strain>
    </source>
</reference>